<protein>
    <submittedName>
        <fullName evidence="1">Uncharacterized protein</fullName>
    </submittedName>
</protein>
<proteinExistence type="predicted"/>
<evidence type="ECO:0000313" key="2">
    <source>
        <dbReference type="Proteomes" id="UP000011761"/>
    </source>
</evidence>
<organism evidence="1 2">
    <name type="scientific">Baudoinia panamericana (strain UAMH 10762)</name>
    <name type="common">Angels' share fungus</name>
    <name type="synonym">Baudoinia compniacensis (strain UAMH 10762)</name>
    <dbReference type="NCBI Taxonomy" id="717646"/>
    <lineage>
        <taxon>Eukaryota</taxon>
        <taxon>Fungi</taxon>
        <taxon>Dikarya</taxon>
        <taxon>Ascomycota</taxon>
        <taxon>Pezizomycotina</taxon>
        <taxon>Dothideomycetes</taxon>
        <taxon>Dothideomycetidae</taxon>
        <taxon>Mycosphaerellales</taxon>
        <taxon>Teratosphaeriaceae</taxon>
        <taxon>Baudoinia</taxon>
    </lineage>
</organism>
<keyword evidence="2" id="KW-1185">Reference proteome</keyword>
<dbReference type="RefSeq" id="XP_007680601.1">
    <property type="nucleotide sequence ID" value="XM_007682411.1"/>
</dbReference>
<name>M2MZL5_BAUPA</name>
<dbReference type="KEGG" id="bcom:BAUCODRAFT_134034"/>
<dbReference type="HOGENOM" id="CLU_2108591_0_0_1"/>
<reference evidence="1 2" key="1">
    <citation type="journal article" date="2012" name="PLoS Pathog.">
        <title>Diverse lifestyles and strategies of plant pathogenesis encoded in the genomes of eighteen Dothideomycetes fungi.</title>
        <authorList>
            <person name="Ohm R.A."/>
            <person name="Feau N."/>
            <person name="Henrissat B."/>
            <person name="Schoch C.L."/>
            <person name="Horwitz B.A."/>
            <person name="Barry K.W."/>
            <person name="Condon B.J."/>
            <person name="Copeland A.C."/>
            <person name="Dhillon B."/>
            <person name="Glaser F."/>
            <person name="Hesse C.N."/>
            <person name="Kosti I."/>
            <person name="LaButti K."/>
            <person name="Lindquist E.A."/>
            <person name="Lucas S."/>
            <person name="Salamov A.A."/>
            <person name="Bradshaw R.E."/>
            <person name="Ciuffetti L."/>
            <person name="Hamelin R.C."/>
            <person name="Kema G.H.J."/>
            <person name="Lawrence C."/>
            <person name="Scott J.A."/>
            <person name="Spatafora J.W."/>
            <person name="Turgeon B.G."/>
            <person name="de Wit P.J.G.M."/>
            <person name="Zhong S."/>
            <person name="Goodwin S.B."/>
            <person name="Grigoriev I.V."/>
        </authorList>
    </citation>
    <scope>NUCLEOTIDE SEQUENCE [LARGE SCALE GENOMIC DNA]</scope>
    <source>
        <strain evidence="1 2">UAMH 10762</strain>
    </source>
</reference>
<dbReference type="GeneID" id="19108278"/>
<dbReference type="Proteomes" id="UP000011761">
    <property type="component" value="Unassembled WGS sequence"/>
</dbReference>
<gene>
    <name evidence="1" type="ORF">BAUCODRAFT_134034</name>
</gene>
<accession>M2MZL5</accession>
<sequence>MHEANVHDIELALEVKPRNLRVRWRRLVETDAITEVDGGREFVVRDVEAMGLWKLGYCIKKPDAGTARYVGDAYGRVFRGGYSRVKKEHTRCIVSLVRRGTELSQTYRVGFAWSS</sequence>
<dbReference type="EMBL" id="KB445562">
    <property type="protein sequence ID" value="EMC92109.1"/>
    <property type="molecule type" value="Genomic_DNA"/>
</dbReference>
<dbReference type="AlphaFoldDB" id="M2MZL5"/>
<evidence type="ECO:0000313" key="1">
    <source>
        <dbReference type="EMBL" id="EMC92109.1"/>
    </source>
</evidence>